<keyword evidence="7" id="KW-1185">Reference proteome</keyword>
<comment type="caution">
    <text evidence="6">The sequence shown here is derived from an EMBL/GenBank/DDBJ whole genome shotgun (WGS) entry which is preliminary data.</text>
</comment>
<evidence type="ECO:0000256" key="3">
    <source>
        <dbReference type="ARBA" id="ARBA00023239"/>
    </source>
</evidence>
<dbReference type="HAMAP" id="MF_00434">
    <property type="entry name" value="Pterin_4_alpha"/>
    <property type="match status" value="1"/>
</dbReference>
<dbReference type="InterPro" id="IPR001533">
    <property type="entry name" value="Pterin_deHydtase"/>
</dbReference>
<dbReference type="GO" id="GO:0006729">
    <property type="term" value="P:tetrahydrobiopterin biosynthetic process"/>
    <property type="evidence" value="ECO:0007669"/>
    <property type="project" value="InterPro"/>
</dbReference>
<dbReference type="PANTHER" id="PTHR42805:SF1">
    <property type="entry name" value="PTERIN-4-ALPHA-CARBINOLAMINE DEHYDRATASE-RELATED"/>
    <property type="match status" value="1"/>
</dbReference>
<dbReference type="SUPFAM" id="SSF55248">
    <property type="entry name" value="PCD-like"/>
    <property type="match status" value="1"/>
</dbReference>
<organism evidence="6 7">
    <name type="scientific">Pseudohongiella nitratireducens</name>
    <dbReference type="NCBI Taxonomy" id="1768907"/>
    <lineage>
        <taxon>Bacteria</taxon>
        <taxon>Pseudomonadati</taxon>
        <taxon>Pseudomonadota</taxon>
        <taxon>Gammaproteobacteria</taxon>
        <taxon>Pseudomonadales</taxon>
        <taxon>Pseudohongiellaceae</taxon>
        <taxon>Pseudohongiella</taxon>
    </lineage>
</organism>
<dbReference type="GO" id="GO:0008124">
    <property type="term" value="F:4-alpha-hydroxytetrahydrobiopterin dehydratase activity"/>
    <property type="evidence" value="ECO:0007669"/>
    <property type="project" value="UniProtKB-UniRule"/>
</dbReference>
<dbReference type="AlphaFoldDB" id="A0A916QLM3"/>
<accession>A0A916QLM3</accession>
<dbReference type="Proteomes" id="UP000627715">
    <property type="component" value="Unassembled WGS sequence"/>
</dbReference>
<evidence type="ECO:0000256" key="1">
    <source>
        <dbReference type="ARBA" id="ARBA00001554"/>
    </source>
</evidence>
<dbReference type="InterPro" id="IPR036428">
    <property type="entry name" value="PCD_sf"/>
</dbReference>
<feature type="region of interest" description="Disordered" evidence="5">
    <location>
        <begin position="1"/>
        <end position="24"/>
    </location>
</feature>
<dbReference type="InterPro" id="IPR050376">
    <property type="entry name" value="Pterin-4-alpha-carb_dehyd"/>
</dbReference>
<dbReference type="PANTHER" id="PTHR42805">
    <property type="entry name" value="PTERIN-4-ALPHA-CARBINOLAMINE DEHYDRATASE-RELATED"/>
    <property type="match status" value="1"/>
</dbReference>
<comment type="similarity">
    <text evidence="2 4">Belongs to the pterin-4-alpha-carbinolamine dehydratase family.</text>
</comment>
<gene>
    <name evidence="6" type="ORF">GCM10011403_24730</name>
</gene>
<dbReference type="OrthoDB" id="5294615at2"/>
<dbReference type="Gene3D" id="3.30.1360.20">
    <property type="entry name" value="Transcriptional coactivator/pterin dehydratase"/>
    <property type="match status" value="1"/>
</dbReference>
<dbReference type="EC" id="4.2.1.96" evidence="4"/>
<evidence type="ECO:0000313" key="6">
    <source>
        <dbReference type="EMBL" id="GFZ80490.1"/>
    </source>
</evidence>
<comment type="catalytic activity">
    <reaction evidence="1 4">
        <text>(4aS,6R)-4a-hydroxy-L-erythro-5,6,7,8-tetrahydrobiopterin = (6R)-L-erythro-6,7-dihydrobiopterin + H2O</text>
        <dbReference type="Rhea" id="RHEA:11920"/>
        <dbReference type="ChEBI" id="CHEBI:15377"/>
        <dbReference type="ChEBI" id="CHEBI:15642"/>
        <dbReference type="ChEBI" id="CHEBI:43120"/>
        <dbReference type="EC" id="4.2.1.96"/>
    </reaction>
</comment>
<evidence type="ECO:0000256" key="2">
    <source>
        <dbReference type="ARBA" id="ARBA00006472"/>
    </source>
</evidence>
<dbReference type="EMBL" id="BMIY01000010">
    <property type="protein sequence ID" value="GFZ80490.1"/>
    <property type="molecule type" value="Genomic_DNA"/>
</dbReference>
<reference evidence="6" key="2">
    <citation type="submission" date="2020-09" db="EMBL/GenBank/DDBJ databases">
        <authorList>
            <person name="Sun Q."/>
            <person name="Zhou Y."/>
        </authorList>
    </citation>
    <scope>NUCLEOTIDE SEQUENCE</scope>
    <source>
        <strain evidence="6">CGMCC 1.15425</strain>
    </source>
</reference>
<reference evidence="6" key="1">
    <citation type="journal article" date="2014" name="Int. J. Syst. Evol. Microbiol.">
        <title>Complete genome sequence of Corynebacterium casei LMG S-19264T (=DSM 44701T), isolated from a smear-ripened cheese.</title>
        <authorList>
            <consortium name="US DOE Joint Genome Institute (JGI-PGF)"/>
            <person name="Walter F."/>
            <person name="Albersmeier A."/>
            <person name="Kalinowski J."/>
            <person name="Ruckert C."/>
        </authorList>
    </citation>
    <scope>NUCLEOTIDE SEQUENCE</scope>
    <source>
        <strain evidence="6">CGMCC 1.15425</strain>
    </source>
</reference>
<evidence type="ECO:0000313" key="7">
    <source>
        <dbReference type="Proteomes" id="UP000627715"/>
    </source>
</evidence>
<keyword evidence="3 4" id="KW-0456">Lyase</keyword>
<dbReference type="Pfam" id="PF01329">
    <property type="entry name" value="Pterin_4a"/>
    <property type="match status" value="1"/>
</dbReference>
<proteinExistence type="inferred from homology"/>
<evidence type="ECO:0000256" key="5">
    <source>
        <dbReference type="SAM" id="MobiDB-lite"/>
    </source>
</evidence>
<evidence type="ECO:0000256" key="4">
    <source>
        <dbReference type="HAMAP-Rule" id="MF_00434"/>
    </source>
</evidence>
<dbReference type="NCBIfam" id="NF002016">
    <property type="entry name" value="PRK00823.1-1"/>
    <property type="match status" value="1"/>
</dbReference>
<name>A0A916QLM3_9GAMM</name>
<sequence>MSEEPAKSELLAAQSCQPCRRDSKPLNQKELPAWLEKLPDWLVTHHEGVPRLQREFPFEDFTQGVAFADQLAALADENDHHPELLISWGCVSVRWWTHSINGLHANDFIMAAKTDLLFAS</sequence>
<protein>
    <recommendedName>
        <fullName evidence="4">Putative pterin-4-alpha-carbinolamine dehydratase</fullName>
        <shortName evidence="4">PHS</shortName>
        <ecNumber evidence="4">4.2.1.96</ecNumber>
    </recommendedName>
    <alternativeName>
        <fullName evidence="4">4-alpha-hydroxy-tetrahydropterin dehydratase</fullName>
    </alternativeName>
    <alternativeName>
        <fullName evidence="4">Pterin carbinolamine dehydratase</fullName>
        <shortName evidence="4">PCD</shortName>
    </alternativeName>
</protein>